<dbReference type="Proteomes" id="UP000009097">
    <property type="component" value="Unassembled WGS sequence"/>
</dbReference>
<feature type="compositionally biased region" description="Polar residues" evidence="1">
    <location>
        <begin position="24"/>
        <end position="34"/>
    </location>
</feature>
<dbReference type="KEGG" id="fox:FOXG_18243"/>
<accession>A0A0J9UDN6</accession>
<reference evidence="2" key="1">
    <citation type="submission" date="2007-04" db="EMBL/GenBank/DDBJ databases">
        <authorList>
            <consortium name="The Broad Institute Genome Sequencing Platform"/>
            <person name="Birren B."/>
            <person name="Lander E."/>
            <person name="Galagan J."/>
            <person name="Nusbaum C."/>
            <person name="Devon K."/>
            <person name="Ma L.-J."/>
            <person name="Jaffe D."/>
            <person name="Butler J."/>
            <person name="Alvarez P."/>
            <person name="Gnerre S."/>
            <person name="Grabherr M."/>
            <person name="Kleber M."/>
            <person name="Mauceli E."/>
            <person name="Brockman W."/>
            <person name="MacCallum I.A."/>
            <person name="Young S."/>
            <person name="LaButti K."/>
            <person name="DeCaprio D."/>
            <person name="Crawford M."/>
            <person name="Koehrsen M."/>
            <person name="Engels R."/>
            <person name="Montgomery P."/>
            <person name="Pearson M."/>
            <person name="Howarth C."/>
            <person name="Larson L."/>
            <person name="White J."/>
            <person name="O'Leary S."/>
            <person name="Kodira C."/>
            <person name="Zeng Q."/>
            <person name="Yandava C."/>
            <person name="Alvarado L."/>
            <person name="Kistler C."/>
            <person name="Shim W.-B."/>
            <person name="Kang S."/>
            <person name="Woloshuk C."/>
        </authorList>
    </citation>
    <scope>NUCLEOTIDE SEQUENCE</scope>
    <source>
        <strain evidence="2">4287</strain>
    </source>
</reference>
<proteinExistence type="predicted"/>
<dbReference type="GeneID" id="28958949"/>
<sequence>MSRSKQGELGEEKSRQLRGEKKNNTAQWSTAKSR</sequence>
<organism evidence="2 3">
    <name type="scientific">Fusarium oxysporum f. sp. lycopersici (strain 4287 / CBS 123668 / FGSC 9935 / NRRL 34936)</name>
    <name type="common">Fusarium vascular wilt of tomato</name>
    <dbReference type="NCBI Taxonomy" id="426428"/>
    <lineage>
        <taxon>Eukaryota</taxon>
        <taxon>Fungi</taxon>
        <taxon>Dikarya</taxon>
        <taxon>Ascomycota</taxon>
        <taxon>Pezizomycotina</taxon>
        <taxon>Sordariomycetes</taxon>
        <taxon>Hypocreomycetidae</taxon>
        <taxon>Hypocreales</taxon>
        <taxon>Nectriaceae</taxon>
        <taxon>Fusarium</taxon>
        <taxon>Fusarium oxysporum species complex</taxon>
    </lineage>
</organism>
<evidence type="ECO:0000313" key="2">
    <source>
        <dbReference type="EMBL" id="KNA97493.1"/>
    </source>
</evidence>
<evidence type="ECO:0000313" key="3">
    <source>
        <dbReference type="Proteomes" id="UP000009097"/>
    </source>
</evidence>
<dbReference type="RefSeq" id="XP_018235539.1">
    <property type="nucleotide sequence ID" value="XM_018398304.1"/>
</dbReference>
<dbReference type="AlphaFoldDB" id="A0A0J9UDN6"/>
<feature type="region of interest" description="Disordered" evidence="1">
    <location>
        <begin position="1"/>
        <end position="34"/>
    </location>
</feature>
<evidence type="ECO:0000256" key="1">
    <source>
        <dbReference type="SAM" id="MobiDB-lite"/>
    </source>
</evidence>
<dbReference type="EMBL" id="DS231697">
    <property type="protein sequence ID" value="KNA97493.1"/>
    <property type="molecule type" value="Genomic_DNA"/>
</dbReference>
<feature type="compositionally biased region" description="Basic and acidic residues" evidence="1">
    <location>
        <begin position="1"/>
        <end position="23"/>
    </location>
</feature>
<protein>
    <submittedName>
        <fullName evidence="2">Uncharacterized protein</fullName>
    </submittedName>
</protein>
<gene>
    <name evidence="2" type="ORF">FOXG_18243</name>
</gene>
<reference evidence="2" key="2">
    <citation type="journal article" date="2010" name="Nature">
        <title>Comparative genomics reveals mobile pathogenicity chromosomes in Fusarium.</title>
        <authorList>
            <person name="Ma L.J."/>
            <person name="van der Does H.C."/>
            <person name="Borkovich K.A."/>
            <person name="Coleman J.J."/>
            <person name="Daboussi M.J."/>
            <person name="Di Pietro A."/>
            <person name="Dufresne M."/>
            <person name="Freitag M."/>
            <person name="Grabherr M."/>
            <person name="Henrissat B."/>
            <person name="Houterman P.M."/>
            <person name="Kang S."/>
            <person name="Shim W.B."/>
            <person name="Woloshuk C."/>
            <person name="Xie X."/>
            <person name="Xu J.R."/>
            <person name="Antoniw J."/>
            <person name="Baker S.E."/>
            <person name="Bluhm B.H."/>
            <person name="Breakspear A."/>
            <person name="Brown D.W."/>
            <person name="Butchko R.A."/>
            <person name="Chapman S."/>
            <person name="Coulson R."/>
            <person name="Coutinho P.M."/>
            <person name="Danchin E.G."/>
            <person name="Diener A."/>
            <person name="Gale L.R."/>
            <person name="Gardiner D.M."/>
            <person name="Goff S."/>
            <person name="Hammond-Kosack K.E."/>
            <person name="Hilburn K."/>
            <person name="Hua-Van A."/>
            <person name="Jonkers W."/>
            <person name="Kazan K."/>
            <person name="Kodira C.D."/>
            <person name="Koehrsen M."/>
            <person name="Kumar L."/>
            <person name="Lee Y.H."/>
            <person name="Li L."/>
            <person name="Manners J.M."/>
            <person name="Miranda-Saavedra D."/>
            <person name="Mukherjee M."/>
            <person name="Park G."/>
            <person name="Park J."/>
            <person name="Park S.Y."/>
            <person name="Proctor R.H."/>
            <person name="Regev A."/>
            <person name="Ruiz-Roldan M.C."/>
            <person name="Sain D."/>
            <person name="Sakthikumar S."/>
            <person name="Sykes S."/>
            <person name="Schwartz D.C."/>
            <person name="Turgeon B.G."/>
            <person name="Wapinski I."/>
            <person name="Yoder O."/>
            <person name="Young S."/>
            <person name="Zeng Q."/>
            <person name="Zhou S."/>
            <person name="Galagan J."/>
            <person name="Cuomo C.A."/>
            <person name="Kistler H.C."/>
            <person name="Rep M."/>
        </authorList>
    </citation>
    <scope>NUCLEOTIDE SEQUENCE [LARGE SCALE GENOMIC DNA]</scope>
    <source>
        <strain evidence="2">4287</strain>
    </source>
</reference>
<dbReference type="VEuPathDB" id="FungiDB:FOXG_18243"/>
<name>A0A0J9UDN6_FUSO4</name>